<dbReference type="InterPro" id="IPR027417">
    <property type="entry name" value="P-loop_NTPase"/>
</dbReference>
<feature type="region of interest" description="Disordered" evidence="2">
    <location>
        <begin position="475"/>
        <end position="496"/>
    </location>
</feature>
<dbReference type="EMBL" id="JASWJB010000114">
    <property type="protein sequence ID" value="KAK2596647.1"/>
    <property type="molecule type" value="Genomic_DNA"/>
</dbReference>
<reference evidence="4" key="1">
    <citation type="submission" date="2023-06" db="EMBL/GenBank/DDBJ databases">
        <title>Conoideocrella luteorostrata (Hypocreales: Clavicipitaceae), a potential biocontrol fungus for elongate hemlock scale in United States Christmas tree production areas.</title>
        <authorList>
            <person name="Barrett H."/>
            <person name="Lovett B."/>
            <person name="Macias A.M."/>
            <person name="Stajich J.E."/>
            <person name="Kasson M.T."/>
        </authorList>
    </citation>
    <scope>NUCLEOTIDE SEQUENCE</scope>
    <source>
        <strain evidence="4">ARSEF 14590</strain>
    </source>
</reference>
<dbReference type="AlphaFoldDB" id="A0AAJ0CS47"/>
<feature type="binding site" evidence="1">
    <location>
        <begin position="128"/>
        <end position="135"/>
    </location>
    <ligand>
        <name>ATP</name>
        <dbReference type="ChEBI" id="CHEBI:30616"/>
    </ligand>
</feature>
<keyword evidence="1" id="KW-0547">Nucleotide-binding</keyword>
<dbReference type="GO" id="GO:0016887">
    <property type="term" value="F:ATP hydrolysis activity"/>
    <property type="evidence" value="ECO:0007669"/>
    <property type="project" value="TreeGrafter"/>
</dbReference>
<keyword evidence="1" id="KW-0067">ATP-binding</keyword>
<evidence type="ECO:0000313" key="4">
    <source>
        <dbReference type="EMBL" id="KAK2596647.1"/>
    </source>
</evidence>
<dbReference type="GO" id="GO:0005524">
    <property type="term" value="F:ATP binding"/>
    <property type="evidence" value="ECO:0007669"/>
    <property type="project" value="UniProtKB-UniRule"/>
</dbReference>
<dbReference type="PANTHER" id="PTHR24115:SF0">
    <property type="entry name" value="FI21273P1-RELATED"/>
    <property type="match status" value="1"/>
</dbReference>
<proteinExistence type="inferred from homology"/>
<dbReference type="Gene3D" id="3.40.850.10">
    <property type="entry name" value="Kinesin motor domain"/>
    <property type="match status" value="1"/>
</dbReference>
<dbReference type="GO" id="GO:0005871">
    <property type="term" value="C:kinesin complex"/>
    <property type="evidence" value="ECO:0007669"/>
    <property type="project" value="TreeGrafter"/>
</dbReference>
<dbReference type="PRINTS" id="PR00380">
    <property type="entry name" value="KINESINHEAVY"/>
</dbReference>
<feature type="domain" description="Kinesin motor" evidence="3">
    <location>
        <begin position="36"/>
        <end position="367"/>
    </location>
</feature>
<dbReference type="Pfam" id="PF00225">
    <property type="entry name" value="Kinesin"/>
    <property type="match status" value="1"/>
</dbReference>
<dbReference type="GO" id="GO:0007018">
    <property type="term" value="P:microtubule-based movement"/>
    <property type="evidence" value="ECO:0007669"/>
    <property type="project" value="InterPro"/>
</dbReference>
<protein>
    <recommendedName>
        <fullName evidence="3">Kinesin motor domain-containing protein</fullName>
    </recommendedName>
</protein>
<dbReference type="GO" id="GO:0008017">
    <property type="term" value="F:microtubule binding"/>
    <property type="evidence" value="ECO:0007669"/>
    <property type="project" value="InterPro"/>
</dbReference>
<dbReference type="InterPro" id="IPR027640">
    <property type="entry name" value="Kinesin-like_fam"/>
</dbReference>
<accession>A0AAJ0CS47</accession>
<dbReference type="GO" id="GO:0005874">
    <property type="term" value="C:microtubule"/>
    <property type="evidence" value="ECO:0007669"/>
    <property type="project" value="TreeGrafter"/>
</dbReference>
<keyword evidence="5" id="KW-1185">Reference proteome</keyword>
<organism evidence="4 5">
    <name type="scientific">Conoideocrella luteorostrata</name>
    <dbReference type="NCBI Taxonomy" id="1105319"/>
    <lineage>
        <taxon>Eukaryota</taxon>
        <taxon>Fungi</taxon>
        <taxon>Dikarya</taxon>
        <taxon>Ascomycota</taxon>
        <taxon>Pezizomycotina</taxon>
        <taxon>Sordariomycetes</taxon>
        <taxon>Hypocreomycetidae</taxon>
        <taxon>Hypocreales</taxon>
        <taxon>Clavicipitaceae</taxon>
        <taxon>Conoideocrella</taxon>
    </lineage>
</organism>
<dbReference type="SMART" id="SM00129">
    <property type="entry name" value="KISc"/>
    <property type="match status" value="1"/>
</dbReference>
<dbReference type="SUPFAM" id="SSF52540">
    <property type="entry name" value="P-loop containing nucleoside triphosphate hydrolases"/>
    <property type="match status" value="1"/>
</dbReference>
<dbReference type="PANTHER" id="PTHR24115">
    <property type="entry name" value="KINESIN-RELATED"/>
    <property type="match status" value="1"/>
</dbReference>
<comment type="similarity">
    <text evidence="1">Belongs to the TRAFAC class myosin-kinesin ATPase superfamily. Kinesin family.</text>
</comment>
<evidence type="ECO:0000313" key="5">
    <source>
        <dbReference type="Proteomes" id="UP001251528"/>
    </source>
</evidence>
<keyword evidence="1" id="KW-0505">Motor protein</keyword>
<comment type="caution">
    <text evidence="4">The sequence shown here is derived from an EMBL/GenBank/DDBJ whole genome shotgun (WGS) entry which is preliminary data.</text>
</comment>
<dbReference type="GO" id="GO:0005819">
    <property type="term" value="C:spindle"/>
    <property type="evidence" value="ECO:0007669"/>
    <property type="project" value="TreeGrafter"/>
</dbReference>
<gene>
    <name evidence="4" type="ORF">QQS21_006268</name>
</gene>
<dbReference type="GO" id="GO:0003777">
    <property type="term" value="F:microtubule motor activity"/>
    <property type="evidence" value="ECO:0007669"/>
    <property type="project" value="InterPro"/>
</dbReference>
<dbReference type="PROSITE" id="PS50067">
    <property type="entry name" value="KINESIN_MOTOR_2"/>
    <property type="match status" value="1"/>
</dbReference>
<dbReference type="InterPro" id="IPR001752">
    <property type="entry name" value="Kinesin_motor_dom"/>
</dbReference>
<dbReference type="Proteomes" id="UP001251528">
    <property type="component" value="Unassembled WGS sequence"/>
</dbReference>
<evidence type="ECO:0000256" key="1">
    <source>
        <dbReference type="PROSITE-ProRule" id="PRU00283"/>
    </source>
</evidence>
<dbReference type="InterPro" id="IPR036961">
    <property type="entry name" value="Kinesin_motor_dom_sf"/>
</dbReference>
<sequence>MEAFITSNLDRYQWLLKRAKLEGKTAAPPNAVSAVDNIVCVRVRPLSEEETNEGLPASIFARPDEPGVIDAHELRRAIRGQPTLKSSAYVVDRSYGSEVGTEQIYEDSVKHLVPWVWGGGIGTLFAYGQTGSGKTFTVSGIEKLVSKSLMEGHLEGRRKLYISVTELAGNAAYDLLNDRRAISVLEDSFGNTQLFGALEHEVSSTAEVLRHIEHATKFRRTEATKKNDTSSRSHAICRIRVVIEDVPSAEDGILYLIDLAGSEAARDKDAHDAERMKEAKEINVSLSVLKDCIRGKVEADAVMGAQAKRRPYVPFRQSTLTKVLKHVFDPAGSRICKNVIMACVNPNLLDIGASRNTLRYAEMLRVFVSQGKEAKYKADVPMTWSNEQLRAWIAENSGSPPVDAALLAPQESGTQLLRLPAPEFESRCLRTPGVIHEQVTAFRSKLWQLHVDSRQQKTKDTAEDDGSDSVLAHLKNFDRSSSRDPDESAKSTPFKDRIRPGMTVSWTPPADYRMGYYDGLQIAVVLCPAAAAGATSQDTMGRRVDVGSEDNRTASGQHKRFLCAMVSPAVLKGAYTVNLWRNVVIDVENMDGEVILEYDAATRFYHLAV</sequence>
<name>A0AAJ0CS47_9HYPO</name>
<evidence type="ECO:0000256" key="2">
    <source>
        <dbReference type="SAM" id="MobiDB-lite"/>
    </source>
</evidence>
<evidence type="ECO:0000259" key="3">
    <source>
        <dbReference type="PROSITE" id="PS50067"/>
    </source>
</evidence>